<dbReference type="SMART" id="SM00900">
    <property type="entry name" value="FMN_bind"/>
    <property type="match status" value="1"/>
</dbReference>
<keyword evidence="4" id="KW-0288">FMN</keyword>
<sequence length="183" mass="19159">MKTWHEIIKPTLVLIVVCAVVSGALALTYNLTGVAELGNGYTPDQLTEFSAKALPEADKLTEVKIESEDESLLNVYKAENGAGMAIVLNSKGYSSDGITMMVGLNADGVIQGVYIINQTETPGIGDKVANNESDYLDQFVGNKQGEISADTVAGATKTSKGLIAGCEKAAELFAKLKGEVLGA</sequence>
<comment type="caution">
    <text evidence="7">The sequence shown here is derived from an EMBL/GenBank/DDBJ whole genome shotgun (WGS) entry which is preliminary data.</text>
</comment>
<accession>A0A926I6A6</accession>
<keyword evidence="8" id="KW-1185">Reference proteome</keyword>
<dbReference type="EMBL" id="JACRSV010000001">
    <property type="protein sequence ID" value="MBC8558794.1"/>
    <property type="molecule type" value="Genomic_DNA"/>
</dbReference>
<organism evidence="7 8">
    <name type="scientific">Fumia xinanensis</name>
    <dbReference type="NCBI Taxonomy" id="2763659"/>
    <lineage>
        <taxon>Bacteria</taxon>
        <taxon>Bacillati</taxon>
        <taxon>Bacillota</taxon>
        <taxon>Clostridia</taxon>
        <taxon>Eubacteriales</taxon>
        <taxon>Oscillospiraceae</taxon>
        <taxon>Fumia</taxon>
    </lineage>
</organism>
<feature type="domain" description="FMN-binding" evidence="6">
    <location>
        <begin position="92"/>
        <end position="173"/>
    </location>
</feature>
<dbReference type="GO" id="GO:0022900">
    <property type="term" value="P:electron transport chain"/>
    <property type="evidence" value="ECO:0007669"/>
    <property type="project" value="InterPro"/>
</dbReference>
<evidence type="ECO:0000256" key="5">
    <source>
        <dbReference type="ARBA" id="ARBA00022982"/>
    </source>
</evidence>
<dbReference type="PANTHER" id="PTHR36118:SF1">
    <property type="entry name" value="ION-TRANSLOCATING OXIDOREDUCTASE COMPLEX SUBUNIT G"/>
    <property type="match status" value="1"/>
</dbReference>
<evidence type="ECO:0000256" key="2">
    <source>
        <dbReference type="ARBA" id="ARBA00022553"/>
    </source>
</evidence>
<evidence type="ECO:0000256" key="3">
    <source>
        <dbReference type="ARBA" id="ARBA00022630"/>
    </source>
</evidence>
<proteinExistence type="predicted"/>
<reference evidence="7" key="1">
    <citation type="submission" date="2020-08" db="EMBL/GenBank/DDBJ databases">
        <title>Genome public.</title>
        <authorList>
            <person name="Liu C."/>
            <person name="Sun Q."/>
        </authorList>
    </citation>
    <scope>NUCLEOTIDE SEQUENCE</scope>
    <source>
        <strain evidence="7">NSJ-33</strain>
    </source>
</reference>
<protein>
    <submittedName>
        <fullName evidence="7">FMN-binding protein</fullName>
    </submittedName>
</protein>
<dbReference type="InterPro" id="IPR010209">
    <property type="entry name" value="Ion_transpt_RnfG/RsxG"/>
</dbReference>
<evidence type="ECO:0000313" key="8">
    <source>
        <dbReference type="Proteomes" id="UP000610760"/>
    </source>
</evidence>
<evidence type="ECO:0000256" key="4">
    <source>
        <dbReference type="ARBA" id="ARBA00022643"/>
    </source>
</evidence>
<keyword evidence="1" id="KW-0813">Transport</keyword>
<dbReference type="RefSeq" id="WP_249293679.1">
    <property type="nucleotide sequence ID" value="NZ_JACRSV010000001.1"/>
</dbReference>
<dbReference type="GO" id="GO:0009055">
    <property type="term" value="F:electron transfer activity"/>
    <property type="evidence" value="ECO:0007669"/>
    <property type="project" value="InterPro"/>
</dbReference>
<dbReference type="Pfam" id="PF04205">
    <property type="entry name" value="FMN_bind"/>
    <property type="match status" value="1"/>
</dbReference>
<keyword evidence="5" id="KW-0249">Electron transport</keyword>
<dbReference type="AlphaFoldDB" id="A0A926I6A6"/>
<dbReference type="PANTHER" id="PTHR36118">
    <property type="entry name" value="ION-TRANSLOCATING OXIDOREDUCTASE COMPLEX SUBUNIT G"/>
    <property type="match status" value="1"/>
</dbReference>
<dbReference type="InterPro" id="IPR007329">
    <property type="entry name" value="FMN-bd"/>
</dbReference>
<dbReference type="Proteomes" id="UP000610760">
    <property type="component" value="Unassembled WGS sequence"/>
</dbReference>
<name>A0A926I6A6_9FIRM</name>
<keyword evidence="2" id="KW-0597">Phosphoprotein</keyword>
<keyword evidence="3" id="KW-0285">Flavoprotein</keyword>
<evidence type="ECO:0000256" key="1">
    <source>
        <dbReference type="ARBA" id="ARBA00022448"/>
    </source>
</evidence>
<evidence type="ECO:0000259" key="6">
    <source>
        <dbReference type="SMART" id="SM00900"/>
    </source>
</evidence>
<evidence type="ECO:0000313" key="7">
    <source>
        <dbReference type="EMBL" id="MBC8558794.1"/>
    </source>
</evidence>
<dbReference type="GO" id="GO:0010181">
    <property type="term" value="F:FMN binding"/>
    <property type="evidence" value="ECO:0007669"/>
    <property type="project" value="InterPro"/>
</dbReference>
<dbReference type="GO" id="GO:0005886">
    <property type="term" value="C:plasma membrane"/>
    <property type="evidence" value="ECO:0007669"/>
    <property type="project" value="InterPro"/>
</dbReference>
<gene>
    <name evidence="7" type="ORF">H8710_01795</name>
</gene>